<comment type="function">
    <text evidence="7">Catalyzes the GTP-dependent ribosomal translocation step during translation elongation. During this step, the ribosome changes from the pre-translocational (PRE) to the post-translocational (POST) state as the newly formed A-site-bound peptidyl-tRNA and P-site-bound deacylated tRNA move to the P and E sites, respectively. Catalyzes the coordinated movement of the two tRNA molecules, the mRNA and conformational changes in the ribosome.</text>
</comment>
<dbReference type="SUPFAM" id="SSF54211">
    <property type="entry name" value="Ribosomal protein S5 domain 2-like"/>
    <property type="match status" value="1"/>
</dbReference>
<dbReference type="NCBIfam" id="TIGR00231">
    <property type="entry name" value="small_GTP"/>
    <property type="match status" value="1"/>
</dbReference>
<dbReference type="InterPro" id="IPR004540">
    <property type="entry name" value="Transl_elong_EFG/EF2"/>
</dbReference>
<evidence type="ECO:0000256" key="3">
    <source>
        <dbReference type="ARBA" id="ARBA00022741"/>
    </source>
</evidence>
<dbReference type="GO" id="GO:0032790">
    <property type="term" value="P:ribosome disassembly"/>
    <property type="evidence" value="ECO:0007669"/>
    <property type="project" value="TreeGrafter"/>
</dbReference>
<evidence type="ECO:0000259" key="8">
    <source>
        <dbReference type="PROSITE" id="PS51722"/>
    </source>
</evidence>
<keyword evidence="5 7" id="KW-0648">Protein biosynthesis</keyword>
<dbReference type="Pfam" id="PF03764">
    <property type="entry name" value="EFG_IV"/>
    <property type="match status" value="1"/>
</dbReference>
<dbReference type="InterPro" id="IPR005517">
    <property type="entry name" value="Transl_elong_EFG/EF2_IV"/>
</dbReference>
<keyword evidence="3 7" id="KW-0547">Nucleotide-binding</keyword>
<dbReference type="FunFam" id="3.30.70.870:FF:000001">
    <property type="entry name" value="Elongation factor G"/>
    <property type="match status" value="1"/>
</dbReference>
<dbReference type="InterPro" id="IPR035649">
    <property type="entry name" value="EFG_V"/>
</dbReference>
<feature type="domain" description="Tr-type G" evidence="8">
    <location>
        <begin position="8"/>
        <end position="282"/>
    </location>
</feature>
<dbReference type="NCBIfam" id="NF009379">
    <property type="entry name" value="PRK12740.1-3"/>
    <property type="match status" value="1"/>
</dbReference>
<evidence type="ECO:0000256" key="5">
    <source>
        <dbReference type="ARBA" id="ARBA00022917"/>
    </source>
</evidence>
<keyword evidence="4 7" id="KW-0251">Elongation factor</keyword>
<comment type="subcellular location">
    <subcellularLocation>
        <location evidence="7">Cytoplasm</location>
    </subcellularLocation>
</comment>
<evidence type="ECO:0000313" key="10">
    <source>
        <dbReference type="Proteomes" id="UP000233375"/>
    </source>
</evidence>
<dbReference type="GO" id="GO:0005737">
    <property type="term" value="C:cytoplasm"/>
    <property type="evidence" value="ECO:0007669"/>
    <property type="project" value="UniProtKB-SubCell"/>
</dbReference>
<dbReference type="PROSITE" id="PS51722">
    <property type="entry name" value="G_TR_2"/>
    <property type="match status" value="1"/>
</dbReference>
<dbReference type="CDD" id="cd01434">
    <property type="entry name" value="EFG_mtEFG1_IV"/>
    <property type="match status" value="1"/>
</dbReference>
<keyword evidence="10" id="KW-1185">Reference proteome</keyword>
<dbReference type="InterPro" id="IPR009022">
    <property type="entry name" value="EFG_III"/>
</dbReference>
<evidence type="ECO:0000256" key="2">
    <source>
        <dbReference type="ARBA" id="ARBA00017872"/>
    </source>
</evidence>
<dbReference type="InterPro" id="IPR035647">
    <property type="entry name" value="EFG_III/V"/>
</dbReference>
<dbReference type="OrthoDB" id="9804431at2"/>
<dbReference type="FunFam" id="3.30.230.10:FF:000003">
    <property type="entry name" value="Elongation factor G"/>
    <property type="match status" value="1"/>
</dbReference>
<feature type="binding site" evidence="7">
    <location>
        <begin position="135"/>
        <end position="138"/>
    </location>
    <ligand>
        <name>GTP</name>
        <dbReference type="ChEBI" id="CHEBI:37565"/>
    </ligand>
</feature>
<dbReference type="InterPro" id="IPR014721">
    <property type="entry name" value="Ribsml_uS5_D2-typ_fold_subgr"/>
</dbReference>
<dbReference type="Gene3D" id="3.30.70.240">
    <property type="match status" value="1"/>
</dbReference>
<dbReference type="SUPFAM" id="SSF50447">
    <property type="entry name" value="Translation proteins"/>
    <property type="match status" value="1"/>
</dbReference>
<dbReference type="InterPro" id="IPR005225">
    <property type="entry name" value="Small_GTP-bd"/>
</dbReference>
<dbReference type="PANTHER" id="PTHR43261:SF1">
    <property type="entry name" value="RIBOSOME-RELEASING FACTOR 2, MITOCHONDRIAL"/>
    <property type="match status" value="1"/>
</dbReference>
<evidence type="ECO:0000256" key="4">
    <source>
        <dbReference type="ARBA" id="ARBA00022768"/>
    </source>
</evidence>
<dbReference type="InterPro" id="IPR041095">
    <property type="entry name" value="EFG_II"/>
</dbReference>
<dbReference type="HAMAP" id="MF_00054_B">
    <property type="entry name" value="EF_G_EF_2_B"/>
    <property type="match status" value="1"/>
</dbReference>
<dbReference type="Pfam" id="PF00009">
    <property type="entry name" value="GTP_EFTU"/>
    <property type="match status" value="1"/>
</dbReference>
<dbReference type="SMART" id="SM00889">
    <property type="entry name" value="EFG_IV"/>
    <property type="match status" value="1"/>
</dbReference>
<dbReference type="InterPro" id="IPR009000">
    <property type="entry name" value="Transl_B-barrel_sf"/>
</dbReference>
<dbReference type="NCBIfam" id="TIGR00484">
    <property type="entry name" value="EF-G"/>
    <property type="match status" value="1"/>
</dbReference>
<sequence>MAREFSLENTRNIGIMAHIDAGKTTTTERVLYYTGRIHKIGETHEGASQMDWMEQEQERGITITSAATTAQWKGNRVNIIDTPGHVDFTVEVERSLRVLDGAVAVLDAQSGVEPQTETVWRQATTYGVPRVVFVNKMDKIGADFLYSLGTLHDRLQANAHAIQLPIGAEDQFEGIIDLVEMKATFYGNDLGTDIQEREIPEEYQDLADEYREKLVEAVAELDEDLMEKYLGGEEITTDELKAAIRKGTVNVEFYPVICGSAFKNKGVQLMLDAVIDYLPSPLDVPSIKGTVPDSDEEITRPSSDEEPFAALAFKVMTDPYVGKLTFFRVYSGTLSSGSYVQNSTKGKRERVGRILQMHANSREEISEVHAGDIAAAVGLKDTTTGDTLCDDKNLVILESMDFPEPVIELSIEPKSKADQDKMTTALQKLQEEDPTFRAHTNQETGQVIIAGMGELHLDILVDRMRREFKVEANVGAPQVAYRETFRSSASVEGKFSRQSGGRGQYGHVWIEFSPNEEGKGFEFENGIVGGVVPREYIAPVQAGLEDALNRGVLAGYPLVDIKAKLFDGSYHDVDSSEMAFKIAASMALKNAASKCSPVILEPVMKVEVIIPEEYMGDIMGNITSRRGRVEGMEARGNAQVVRAMVPLSEMFGYATTLRSSTQGRGVFSMTFDHYEEVPKSISEEIIKKNKG</sequence>
<dbReference type="InterPro" id="IPR000795">
    <property type="entry name" value="T_Tr_GTP-bd_dom"/>
</dbReference>
<dbReference type="Gene3D" id="3.40.50.300">
    <property type="entry name" value="P-loop containing nucleotide triphosphate hydrolases"/>
    <property type="match status" value="1"/>
</dbReference>
<dbReference type="EMBL" id="PISE01000012">
    <property type="protein sequence ID" value="PKG24546.1"/>
    <property type="molecule type" value="Genomic_DNA"/>
</dbReference>
<dbReference type="InterPro" id="IPR031157">
    <property type="entry name" value="G_TR_CS"/>
</dbReference>
<dbReference type="InterPro" id="IPR047872">
    <property type="entry name" value="EFG_IV"/>
</dbReference>
<dbReference type="InterPro" id="IPR027417">
    <property type="entry name" value="P-loop_NTPase"/>
</dbReference>
<comment type="caution">
    <text evidence="9">The sequence shown here is derived from an EMBL/GenBank/DDBJ whole genome shotgun (WGS) entry which is preliminary data.</text>
</comment>
<keyword evidence="6 7" id="KW-0342">GTP-binding</keyword>
<dbReference type="Proteomes" id="UP000233375">
    <property type="component" value="Unassembled WGS sequence"/>
</dbReference>
<evidence type="ECO:0000256" key="1">
    <source>
        <dbReference type="ARBA" id="ARBA00005870"/>
    </source>
</evidence>
<dbReference type="SUPFAM" id="SSF52540">
    <property type="entry name" value="P-loop containing nucleoside triphosphate hydrolases"/>
    <property type="match status" value="1"/>
</dbReference>
<dbReference type="GO" id="GO:0003924">
    <property type="term" value="F:GTPase activity"/>
    <property type="evidence" value="ECO:0007669"/>
    <property type="project" value="InterPro"/>
</dbReference>
<dbReference type="FunFam" id="3.40.50.300:FF:000029">
    <property type="entry name" value="Elongation factor G"/>
    <property type="match status" value="1"/>
</dbReference>
<feature type="binding site" evidence="7">
    <location>
        <begin position="17"/>
        <end position="24"/>
    </location>
    <ligand>
        <name>GTP</name>
        <dbReference type="ChEBI" id="CHEBI:37565"/>
    </ligand>
</feature>
<dbReference type="CDD" id="cd03713">
    <property type="entry name" value="EFG_mtEFG_C"/>
    <property type="match status" value="1"/>
</dbReference>
<dbReference type="SUPFAM" id="SSF54980">
    <property type="entry name" value="EF-G C-terminal domain-like"/>
    <property type="match status" value="2"/>
</dbReference>
<dbReference type="CDD" id="cd01886">
    <property type="entry name" value="EF-G"/>
    <property type="match status" value="1"/>
</dbReference>
<dbReference type="CDD" id="cd16262">
    <property type="entry name" value="EFG_III"/>
    <property type="match status" value="1"/>
</dbReference>
<organism evidence="9 10">
    <name type="scientific">Niallia nealsonii</name>
    <dbReference type="NCBI Taxonomy" id="115979"/>
    <lineage>
        <taxon>Bacteria</taxon>
        <taxon>Bacillati</taxon>
        <taxon>Bacillota</taxon>
        <taxon>Bacilli</taxon>
        <taxon>Bacillales</taxon>
        <taxon>Bacillaceae</taxon>
        <taxon>Niallia</taxon>
    </lineage>
</organism>
<comment type="similarity">
    <text evidence="1 7">Belongs to the TRAFAC class translation factor GTPase superfamily. Classic translation factor GTPase family. EF-G/EF-2 subfamily.</text>
</comment>
<dbReference type="AlphaFoldDB" id="A0A2N0Z4V8"/>
<dbReference type="InterPro" id="IPR000640">
    <property type="entry name" value="EFG_V-like"/>
</dbReference>
<reference evidence="9 10" key="1">
    <citation type="journal article" date="2003" name="Int. J. Syst. Evol. Microbiol.">
        <title>Bacillus nealsonii sp. nov., isolated from a spacecraft-assembly facility, whose spores are gamma-radiation resistant.</title>
        <authorList>
            <person name="Venkateswaran K."/>
            <person name="Kempf M."/>
            <person name="Chen F."/>
            <person name="Satomi M."/>
            <person name="Nicholson W."/>
            <person name="Kern R."/>
        </authorList>
    </citation>
    <scope>NUCLEOTIDE SEQUENCE [LARGE SCALE GENOMIC DNA]</scope>
    <source>
        <strain evidence="9 10">FO-92</strain>
    </source>
</reference>
<keyword evidence="7" id="KW-0963">Cytoplasm</keyword>
<gene>
    <name evidence="7 9" type="primary">fusA</name>
    <name evidence="9" type="ORF">CWS01_06095</name>
</gene>
<dbReference type="Pfam" id="PF03144">
    <property type="entry name" value="GTP_EFTU_D2"/>
    <property type="match status" value="1"/>
</dbReference>
<dbReference type="FunFam" id="3.30.70.240:FF:000001">
    <property type="entry name" value="Elongation factor G"/>
    <property type="match status" value="1"/>
</dbReference>
<name>A0A2N0Z4V8_9BACI</name>
<dbReference type="Gene3D" id="2.40.30.10">
    <property type="entry name" value="Translation factors"/>
    <property type="match status" value="1"/>
</dbReference>
<dbReference type="PRINTS" id="PR00315">
    <property type="entry name" value="ELONGATNFCT"/>
</dbReference>
<accession>A0A2N0Z4V8</accession>
<dbReference type="PROSITE" id="PS00301">
    <property type="entry name" value="G_TR_1"/>
    <property type="match status" value="1"/>
</dbReference>
<dbReference type="GO" id="GO:0003746">
    <property type="term" value="F:translation elongation factor activity"/>
    <property type="evidence" value="ECO:0007669"/>
    <property type="project" value="UniProtKB-UniRule"/>
</dbReference>
<dbReference type="GO" id="GO:0005525">
    <property type="term" value="F:GTP binding"/>
    <property type="evidence" value="ECO:0007669"/>
    <property type="project" value="UniProtKB-UniRule"/>
</dbReference>
<dbReference type="CDD" id="cd04088">
    <property type="entry name" value="EFG_mtEFG_II"/>
    <property type="match status" value="1"/>
</dbReference>
<evidence type="ECO:0000256" key="6">
    <source>
        <dbReference type="ARBA" id="ARBA00023134"/>
    </source>
</evidence>
<dbReference type="InterPro" id="IPR020568">
    <property type="entry name" value="Ribosomal_Su5_D2-typ_SF"/>
</dbReference>
<dbReference type="Pfam" id="PF00679">
    <property type="entry name" value="EFG_C"/>
    <property type="match status" value="1"/>
</dbReference>
<dbReference type="Gene3D" id="3.30.70.870">
    <property type="entry name" value="Elongation Factor G (Translational Gtpase), domain 3"/>
    <property type="match status" value="1"/>
</dbReference>
<dbReference type="PANTHER" id="PTHR43261">
    <property type="entry name" value="TRANSLATION ELONGATION FACTOR G-RELATED"/>
    <property type="match status" value="1"/>
</dbReference>
<proteinExistence type="inferred from homology"/>
<dbReference type="SMART" id="SM00838">
    <property type="entry name" value="EFG_C"/>
    <property type="match status" value="1"/>
</dbReference>
<evidence type="ECO:0000313" key="9">
    <source>
        <dbReference type="EMBL" id="PKG24546.1"/>
    </source>
</evidence>
<protein>
    <recommendedName>
        <fullName evidence="2 7">Elongation factor G</fullName>
        <shortName evidence="7">EF-G</shortName>
    </recommendedName>
</protein>
<dbReference type="InterPro" id="IPR004161">
    <property type="entry name" value="EFTu-like_2"/>
</dbReference>
<feature type="binding site" evidence="7">
    <location>
        <begin position="81"/>
        <end position="85"/>
    </location>
    <ligand>
        <name>GTP</name>
        <dbReference type="ChEBI" id="CHEBI:37565"/>
    </ligand>
</feature>
<dbReference type="FunFam" id="2.40.30.10:FF:000006">
    <property type="entry name" value="Elongation factor G"/>
    <property type="match status" value="1"/>
</dbReference>
<dbReference type="RefSeq" id="WP_101176310.1">
    <property type="nucleotide sequence ID" value="NZ_PISE01000012.1"/>
</dbReference>
<dbReference type="Pfam" id="PF14492">
    <property type="entry name" value="EFG_III"/>
    <property type="match status" value="1"/>
</dbReference>
<dbReference type="Gene3D" id="3.30.230.10">
    <property type="match status" value="1"/>
</dbReference>
<dbReference type="NCBIfam" id="NF009381">
    <property type="entry name" value="PRK12740.1-5"/>
    <property type="match status" value="1"/>
</dbReference>
<evidence type="ECO:0000256" key="7">
    <source>
        <dbReference type="HAMAP-Rule" id="MF_00054"/>
    </source>
</evidence>